<dbReference type="AlphaFoldDB" id="A0A4Y7T328"/>
<protein>
    <submittedName>
        <fullName evidence="2">Uncharacterized protein</fullName>
    </submittedName>
</protein>
<reference evidence="2 3" key="1">
    <citation type="journal article" date="2019" name="Nat. Ecol. Evol.">
        <title>Megaphylogeny resolves global patterns of mushroom evolution.</title>
        <authorList>
            <person name="Varga T."/>
            <person name="Krizsan K."/>
            <person name="Foldi C."/>
            <person name="Dima B."/>
            <person name="Sanchez-Garcia M."/>
            <person name="Sanchez-Ramirez S."/>
            <person name="Szollosi G.J."/>
            <person name="Szarkandi J.G."/>
            <person name="Papp V."/>
            <person name="Albert L."/>
            <person name="Andreopoulos W."/>
            <person name="Angelini C."/>
            <person name="Antonin V."/>
            <person name="Barry K.W."/>
            <person name="Bougher N.L."/>
            <person name="Buchanan P."/>
            <person name="Buyck B."/>
            <person name="Bense V."/>
            <person name="Catcheside P."/>
            <person name="Chovatia M."/>
            <person name="Cooper J."/>
            <person name="Damon W."/>
            <person name="Desjardin D."/>
            <person name="Finy P."/>
            <person name="Geml J."/>
            <person name="Haridas S."/>
            <person name="Hughes K."/>
            <person name="Justo A."/>
            <person name="Karasinski D."/>
            <person name="Kautmanova I."/>
            <person name="Kiss B."/>
            <person name="Kocsube S."/>
            <person name="Kotiranta H."/>
            <person name="LaButti K.M."/>
            <person name="Lechner B.E."/>
            <person name="Liimatainen K."/>
            <person name="Lipzen A."/>
            <person name="Lukacs Z."/>
            <person name="Mihaltcheva S."/>
            <person name="Morgado L.N."/>
            <person name="Niskanen T."/>
            <person name="Noordeloos M.E."/>
            <person name="Ohm R.A."/>
            <person name="Ortiz-Santana B."/>
            <person name="Ovrebo C."/>
            <person name="Racz N."/>
            <person name="Riley R."/>
            <person name="Savchenko A."/>
            <person name="Shiryaev A."/>
            <person name="Soop K."/>
            <person name="Spirin V."/>
            <person name="Szebenyi C."/>
            <person name="Tomsovsky M."/>
            <person name="Tulloss R.E."/>
            <person name="Uehling J."/>
            <person name="Grigoriev I.V."/>
            <person name="Vagvolgyi C."/>
            <person name="Papp T."/>
            <person name="Martin F.M."/>
            <person name="Miettinen O."/>
            <person name="Hibbett D.S."/>
            <person name="Nagy L.G."/>
        </authorList>
    </citation>
    <scope>NUCLEOTIDE SEQUENCE [LARGE SCALE GENOMIC DNA]</scope>
    <source>
        <strain evidence="2 3">FP101781</strain>
    </source>
</reference>
<evidence type="ECO:0000256" key="1">
    <source>
        <dbReference type="SAM" id="MobiDB-lite"/>
    </source>
</evidence>
<feature type="region of interest" description="Disordered" evidence="1">
    <location>
        <begin position="72"/>
        <end position="111"/>
    </location>
</feature>
<keyword evidence="3" id="KW-1185">Reference proteome</keyword>
<accession>A0A4Y7T328</accession>
<organism evidence="2 3">
    <name type="scientific">Coprinellus micaceus</name>
    <name type="common">Glistening ink-cap mushroom</name>
    <name type="synonym">Coprinus micaceus</name>
    <dbReference type="NCBI Taxonomy" id="71717"/>
    <lineage>
        <taxon>Eukaryota</taxon>
        <taxon>Fungi</taxon>
        <taxon>Dikarya</taxon>
        <taxon>Basidiomycota</taxon>
        <taxon>Agaricomycotina</taxon>
        <taxon>Agaricomycetes</taxon>
        <taxon>Agaricomycetidae</taxon>
        <taxon>Agaricales</taxon>
        <taxon>Agaricineae</taxon>
        <taxon>Psathyrellaceae</taxon>
        <taxon>Coprinellus</taxon>
    </lineage>
</organism>
<dbReference type="Proteomes" id="UP000298030">
    <property type="component" value="Unassembled WGS sequence"/>
</dbReference>
<dbReference type="OrthoDB" id="3035007at2759"/>
<evidence type="ECO:0000313" key="2">
    <source>
        <dbReference type="EMBL" id="TEB28573.1"/>
    </source>
</evidence>
<name>A0A4Y7T328_COPMI</name>
<gene>
    <name evidence="2" type="ORF">FA13DRAFT_1735407</name>
</gene>
<evidence type="ECO:0000313" key="3">
    <source>
        <dbReference type="Proteomes" id="UP000298030"/>
    </source>
</evidence>
<comment type="caution">
    <text evidence="2">The sequence shown here is derived from an EMBL/GenBank/DDBJ whole genome shotgun (WGS) entry which is preliminary data.</text>
</comment>
<proteinExistence type="predicted"/>
<dbReference type="EMBL" id="QPFP01000031">
    <property type="protein sequence ID" value="TEB28573.1"/>
    <property type="molecule type" value="Genomic_DNA"/>
</dbReference>
<sequence>MILAIFYTPNVLKDTELGDNAAAVLLTSTNEAVIPILAQRLLINMRKVVYIGSEPVASKLLFAPISQEPEDTCNLDGLEMTERLSSLRDREPANMNSGPRDGRVSSSKVEA</sequence>
<feature type="compositionally biased region" description="Basic and acidic residues" evidence="1">
    <location>
        <begin position="80"/>
        <end position="92"/>
    </location>
</feature>